<name>A0A2W5Z8B2_9BACT</name>
<feature type="region of interest" description="Disordered" evidence="1">
    <location>
        <begin position="343"/>
        <end position="383"/>
    </location>
</feature>
<reference evidence="2 3" key="1">
    <citation type="journal article" date="2017" name="Nature">
        <title>Atmospheric trace gases support primary production in Antarctic desert surface soil.</title>
        <authorList>
            <person name="Ji M."/>
            <person name="Greening C."/>
            <person name="Vanwonterghem I."/>
            <person name="Carere C.R."/>
            <person name="Bay S.K."/>
            <person name="Steen J.A."/>
            <person name="Montgomery K."/>
            <person name="Lines T."/>
            <person name="Beardall J."/>
            <person name="van Dorst J."/>
            <person name="Snape I."/>
            <person name="Stott M.B."/>
            <person name="Hugenholtz P."/>
            <person name="Ferrari B.C."/>
        </authorList>
    </citation>
    <scope>NUCLEOTIDE SEQUENCE [LARGE SCALE GENOMIC DNA]</scope>
    <source>
        <strain evidence="2">RRmetagenome_bin12</strain>
    </source>
</reference>
<evidence type="ECO:0000313" key="2">
    <source>
        <dbReference type="EMBL" id="PZR80267.1"/>
    </source>
</evidence>
<organism evidence="2 3">
    <name type="scientific">Candidatus Aeolococcus gillhamiae</name>
    <dbReference type="NCBI Taxonomy" id="3127015"/>
    <lineage>
        <taxon>Bacteria</taxon>
        <taxon>Bacillati</taxon>
        <taxon>Candidatus Dormiibacterota</taxon>
        <taxon>Candidatus Dormibacteria</taxon>
        <taxon>Candidatus Aeolococcales</taxon>
        <taxon>Candidatus Aeolococcaceae</taxon>
        <taxon>Candidatus Aeolococcus</taxon>
    </lineage>
</organism>
<feature type="compositionally biased region" description="Basic and acidic residues" evidence="1">
    <location>
        <begin position="373"/>
        <end position="383"/>
    </location>
</feature>
<dbReference type="Proteomes" id="UP000248724">
    <property type="component" value="Unassembled WGS sequence"/>
</dbReference>
<sequence>MVDWAELAARRERWLRVGSGHGKALPARLALHAQANLAEFTDYCIGSAHGPVSASLIASAVAMAFFGPPGLPPPELWRTYVDVHRQLAAKAPDPRTMNAFDLMLAFGCGWGRAVVRDGGPWWGRWEVAYPAMINQVGASLLASNRLLANQFPQFALTSDDLLELPGDFAVSLLGSCDCGHHRRECQRRCGRECCFAPHDLGSWDPLTCHLRPFVDQAVRGTATGQILGGAFAESLTYRELERQGRILRRRVEFKQCPGCGQLFDEATCPTPGCEPPEGVSVPQMVRPNWLILPEHEGGNYREMVRWVCAVCSSVYPIRFDLAAPVVGDPCPVCDWTPPSGTPPRRITLWVRRPPDSPPVGHSGAGGADGGDPYDPRAEEVDDT</sequence>
<evidence type="ECO:0000256" key="1">
    <source>
        <dbReference type="SAM" id="MobiDB-lite"/>
    </source>
</evidence>
<dbReference type="EMBL" id="QHBU01000161">
    <property type="protein sequence ID" value="PZR80267.1"/>
    <property type="molecule type" value="Genomic_DNA"/>
</dbReference>
<dbReference type="AlphaFoldDB" id="A0A2W5Z8B2"/>
<protein>
    <submittedName>
        <fullName evidence="2">Uncharacterized protein</fullName>
    </submittedName>
</protein>
<evidence type="ECO:0000313" key="3">
    <source>
        <dbReference type="Proteomes" id="UP000248724"/>
    </source>
</evidence>
<accession>A0A2W5Z8B2</accession>
<proteinExistence type="predicted"/>
<gene>
    <name evidence="2" type="ORF">DLM65_08605</name>
</gene>
<comment type="caution">
    <text evidence="2">The sequence shown here is derived from an EMBL/GenBank/DDBJ whole genome shotgun (WGS) entry which is preliminary data.</text>
</comment>